<protein>
    <submittedName>
        <fullName evidence="1">Uncharacterized protein</fullName>
    </submittedName>
</protein>
<dbReference type="EMBL" id="JACFYJ010000103">
    <property type="protein sequence ID" value="MEI6002258.1"/>
    <property type="molecule type" value="Genomic_DNA"/>
</dbReference>
<dbReference type="Proteomes" id="UP001386437">
    <property type="component" value="Unassembled WGS sequence"/>
</dbReference>
<sequence>MLPDEGIIIEAKHTKNAKAQTTIATELIIDIARYKSYPGAKHLVCAVWDTGHYLTNRVALKSGLERHNDGFVTVVVMK</sequence>
<comment type="caution">
    <text evidence="1">The sequence shown here is derived from an EMBL/GenBank/DDBJ whole genome shotgun (WGS) entry which is preliminary data.</text>
</comment>
<name>A0ABU8J403_9BURK</name>
<gene>
    <name evidence="1" type="ORF">H3V53_35585</name>
</gene>
<proteinExistence type="predicted"/>
<dbReference type="Pfam" id="PF18742">
    <property type="entry name" value="DpnII-MboI"/>
    <property type="match status" value="1"/>
</dbReference>
<reference evidence="1 2" key="1">
    <citation type="journal article" date="2022" name="Arch. Microbiol.">
        <title>Paraburkholderia bengalensis sp. nov. isolated from roots of Oryza sativa, IR64.</title>
        <authorList>
            <person name="Nag P."/>
            <person name="Mondal N."/>
            <person name="Sarkar J."/>
            <person name="Das S."/>
        </authorList>
    </citation>
    <scope>NUCLEOTIDE SEQUENCE [LARGE SCALE GENOMIC DNA]</scope>
    <source>
        <strain evidence="1 2">IR64_4_BI</strain>
    </source>
</reference>
<evidence type="ECO:0000313" key="2">
    <source>
        <dbReference type="Proteomes" id="UP001386437"/>
    </source>
</evidence>
<accession>A0ABU8J403</accession>
<evidence type="ECO:0000313" key="1">
    <source>
        <dbReference type="EMBL" id="MEI6002258.1"/>
    </source>
</evidence>
<organism evidence="1 2">
    <name type="scientific">Paraburkholderia bengalensis</name>
    <dbReference type="NCBI Taxonomy" id="2747562"/>
    <lineage>
        <taxon>Bacteria</taxon>
        <taxon>Pseudomonadati</taxon>
        <taxon>Pseudomonadota</taxon>
        <taxon>Betaproteobacteria</taxon>
        <taxon>Burkholderiales</taxon>
        <taxon>Burkholderiaceae</taxon>
        <taxon>Paraburkholderia</taxon>
    </lineage>
</organism>
<keyword evidence="2" id="KW-1185">Reference proteome</keyword>